<feature type="region of interest" description="Disordered" evidence="1">
    <location>
        <begin position="101"/>
        <end position="181"/>
    </location>
</feature>
<evidence type="ECO:0000256" key="1">
    <source>
        <dbReference type="SAM" id="MobiDB-lite"/>
    </source>
</evidence>
<dbReference type="InterPro" id="IPR039146">
    <property type="entry name" value="GPANK1"/>
</dbReference>
<protein>
    <recommendedName>
        <fullName evidence="2">G-patch domain-containing protein</fullName>
    </recommendedName>
</protein>
<proteinExistence type="predicted"/>
<dbReference type="PANTHER" id="PTHR20923:SF1">
    <property type="entry name" value="G PATCH DOMAIN AND ANKYRIN REPEAT-CONTAINING PROTEIN 1"/>
    <property type="match status" value="1"/>
</dbReference>
<sequence>MATVTHTIYSHYDVKDRERFERETGQLEEKLEADQSWKTEPPNYRNQAPAPQFVPATIAYDPWSFSQPSSSQQRLEMADQSIDNNTVQWYRSLRKMLAADNGTNARRPSSAPAAPPQQASATSKSSRHTSDPRPKRDKNNWFIMNAINSEPPSTSTTPKPPPPTLADILERDPPPKPTEPKYTPPVFLEIGPNNRGFAMLQKSGWSEGEALGPDIMRRGRKTDHEEVLHGLFGDRVYQRQDNNKGKGKIKARSLLDANQQRPGDIIDLTQSDSEESDSHIDGDDSLVGVDEASISGSTCPLTGQPDVEEDLAYGRKALLTPLATALKSDRLGIGLKAKTVGPYKASRKRITHNAAALAAHIRASGELQKKKKEHGRGRRGFEREYRREAMKRQMMLADFNS</sequence>
<dbReference type="Proteomes" id="UP000054549">
    <property type="component" value="Unassembled WGS sequence"/>
</dbReference>
<organism evidence="3 4">
    <name type="scientific">Amanita muscaria (strain Koide BX008)</name>
    <dbReference type="NCBI Taxonomy" id="946122"/>
    <lineage>
        <taxon>Eukaryota</taxon>
        <taxon>Fungi</taxon>
        <taxon>Dikarya</taxon>
        <taxon>Basidiomycota</taxon>
        <taxon>Agaricomycotina</taxon>
        <taxon>Agaricomycetes</taxon>
        <taxon>Agaricomycetidae</taxon>
        <taxon>Agaricales</taxon>
        <taxon>Pluteineae</taxon>
        <taxon>Amanitaceae</taxon>
        <taxon>Amanita</taxon>
    </lineage>
</organism>
<feature type="compositionally biased region" description="Basic and acidic residues" evidence="1">
    <location>
        <begin position="128"/>
        <end position="139"/>
    </location>
</feature>
<feature type="domain" description="G-patch" evidence="2">
    <location>
        <begin position="192"/>
        <end position="212"/>
    </location>
</feature>
<dbReference type="PROSITE" id="PS50174">
    <property type="entry name" value="G_PATCH"/>
    <property type="match status" value="1"/>
</dbReference>
<feature type="compositionally biased region" description="Basic and acidic residues" evidence="1">
    <location>
        <begin position="23"/>
        <end position="37"/>
    </location>
</feature>
<evidence type="ECO:0000313" key="4">
    <source>
        <dbReference type="Proteomes" id="UP000054549"/>
    </source>
</evidence>
<dbReference type="PANTHER" id="PTHR20923">
    <property type="entry name" value="BAT4 PROTEIN-RELATED"/>
    <property type="match status" value="1"/>
</dbReference>
<dbReference type="OrthoDB" id="2538319at2759"/>
<dbReference type="InterPro" id="IPR000467">
    <property type="entry name" value="G_patch_dom"/>
</dbReference>
<dbReference type="EMBL" id="KN818261">
    <property type="protein sequence ID" value="KIL63251.1"/>
    <property type="molecule type" value="Genomic_DNA"/>
</dbReference>
<reference evidence="3 4" key="1">
    <citation type="submission" date="2014-04" db="EMBL/GenBank/DDBJ databases">
        <title>Evolutionary Origins and Diversification of the Mycorrhizal Mutualists.</title>
        <authorList>
            <consortium name="DOE Joint Genome Institute"/>
            <consortium name="Mycorrhizal Genomics Consortium"/>
            <person name="Kohler A."/>
            <person name="Kuo A."/>
            <person name="Nagy L.G."/>
            <person name="Floudas D."/>
            <person name="Copeland A."/>
            <person name="Barry K.W."/>
            <person name="Cichocki N."/>
            <person name="Veneault-Fourrey C."/>
            <person name="LaButti K."/>
            <person name="Lindquist E.A."/>
            <person name="Lipzen A."/>
            <person name="Lundell T."/>
            <person name="Morin E."/>
            <person name="Murat C."/>
            <person name="Riley R."/>
            <person name="Ohm R."/>
            <person name="Sun H."/>
            <person name="Tunlid A."/>
            <person name="Henrissat B."/>
            <person name="Grigoriev I.V."/>
            <person name="Hibbett D.S."/>
            <person name="Martin F."/>
        </authorList>
    </citation>
    <scope>NUCLEOTIDE SEQUENCE [LARGE SCALE GENOMIC DNA]</scope>
    <source>
        <strain evidence="3 4">Koide BX008</strain>
    </source>
</reference>
<dbReference type="HOGENOM" id="CLU_056416_0_0_1"/>
<dbReference type="GO" id="GO:0003676">
    <property type="term" value="F:nucleic acid binding"/>
    <property type="evidence" value="ECO:0007669"/>
    <property type="project" value="InterPro"/>
</dbReference>
<gene>
    <name evidence="3" type="ORF">M378DRAFT_79949</name>
</gene>
<evidence type="ECO:0000313" key="3">
    <source>
        <dbReference type="EMBL" id="KIL63251.1"/>
    </source>
</evidence>
<dbReference type="InParanoid" id="A0A0C2X265"/>
<evidence type="ECO:0000259" key="2">
    <source>
        <dbReference type="PROSITE" id="PS50174"/>
    </source>
</evidence>
<name>A0A0C2X265_AMAMK</name>
<dbReference type="STRING" id="946122.A0A0C2X265"/>
<accession>A0A0C2X265</accession>
<dbReference type="AlphaFoldDB" id="A0A0C2X265"/>
<keyword evidence="4" id="KW-1185">Reference proteome</keyword>
<feature type="compositionally biased region" description="Low complexity" evidence="1">
    <location>
        <begin position="105"/>
        <end position="124"/>
    </location>
</feature>
<feature type="region of interest" description="Disordered" evidence="1">
    <location>
        <begin position="23"/>
        <end position="52"/>
    </location>
</feature>